<dbReference type="AlphaFoldDB" id="A0AB39EJF3"/>
<evidence type="ECO:0000313" key="3">
    <source>
        <dbReference type="EMBL" id="XDJ63351.1"/>
    </source>
</evidence>
<evidence type="ECO:0000313" key="2">
    <source>
        <dbReference type="EMBL" id="XDJ62029.1"/>
    </source>
</evidence>
<dbReference type="EMBL" id="CP158260">
    <property type="protein sequence ID" value="XDJ63351.1"/>
    <property type="molecule type" value="Genomic_DNA"/>
</dbReference>
<name>A0AB39EJF3_9BURK</name>
<evidence type="ECO:0000313" key="5">
    <source>
        <dbReference type="EMBL" id="XDJ85995.1"/>
    </source>
</evidence>
<sequence length="59" mass="6630">MDLKVPAAGGSQWTTEERQREEKSLHGNDLQTLLDFCGNPQNDAVERVMGTSRRTQIVD</sequence>
<dbReference type="EMBL" id="CP158268">
    <property type="protein sequence ID" value="XDJ85995.1"/>
    <property type="molecule type" value="Genomic_DNA"/>
</dbReference>
<gene>
    <name evidence="4" type="ORF">ABRY91_00020</name>
    <name evidence="2" type="ORF">ABRY92_05370</name>
    <name evidence="3" type="ORF">ABRZ03_11615</name>
    <name evidence="5" type="ORF">ABRZ08_03915</name>
</gene>
<dbReference type="EMBL" id="CP158259">
    <property type="protein sequence ID" value="XDJ62029.1"/>
    <property type="molecule type" value="Genomic_DNA"/>
</dbReference>
<organism evidence="4">
    <name type="scientific">Castellaniella ginsengisoli</name>
    <dbReference type="NCBI Taxonomy" id="546114"/>
    <lineage>
        <taxon>Bacteria</taxon>
        <taxon>Pseudomonadati</taxon>
        <taxon>Pseudomonadota</taxon>
        <taxon>Betaproteobacteria</taxon>
        <taxon>Burkholderiales</taxon>
        <taxon>Alcaligenaceae</taxon>
        <taxon>Castellaniella</taxon>
    </lineage>
</organism>
<evidence type="ECO:0000256" key="1">
    <source>
        <dbReference type="SAM" id="MobiDB-lite"/>
    </source>
</evidence>
<dbReference type="EMBL" id="CP158261">
    <property type="protein sequence ID" value="XDJ66479.1"/>
    <property type="molecule type" value="Genomic_DNA"/>
</dbReference>
<proteinExistence type="predicted"/>
<protein>
    <recommendedName>
        <fullName evidence="6">DUF3606 domain-containing protein</fullName>
    </recommendedName>
</protein>
<reference evidence="4" key="1">
    <citation type="submission" date="2024-05" db="EMBL/GenBank/DDBJ databases">
        <authorList>
            <person name="Luo Y.-C."/>
            <person name="Nicholds J."/>
            <person name="Mortimer T."/>
            <person name="Maboni G."/>
        </authorList>
    </citation>
    <scope>NUCLEOTIDE SEQUENCE</scope>
    <source>
        <strain evidence="5">140124</strain>
        <strain evidence="4">145849</strain>
        <strain evidence="3">145850</strain>
        <strain evidence="2">145852</strain>
    </source>
</reference>
<evidence type="ECO:0008006" key="6">
    <source>
        <dbReference type="Google" id="ProtNLM"/>
    </source>
</evidence>
<dbReference type="RefSeq" id="WP_368642380.1">
    <property type="nucleotide sequence ID" value="NZ_CP158259.1"/>
</dbReference>
<evidence type="ECO:0000313" key="4">
    <source>
        <dbReference type="EMBL" id="XDJ66479.1"/>
    </source>
</evidence>
<feature type="region of interest" description="Disordered" evidence="1">
    <location>
        <begin position="1"/>
        <end position="27"/>
    </location>
</feature>
<feature type="compositionally biased region" description="Basic and acidic residues" evidence="1">
    <location>
        <begin position="15"/>
        <end position="26"/>
    </location>
</feature>
<accession>A0AB39EJF3</accession>